<dbReference type="EMBL" id="FUZT01000002">
    <property type="protein sequence ID" value="SKC47700.1"/>
    <property type="molecule type" value="Genomic_DNA"/>
</dbReference>
<dbReference type="CDD" id="cd07432">
    <property type="entry name" value="PHP_HisPPase"/>
    <property type="match status" value="1"/>
</dbReference>
<accession>A0A1T5J8C6</accession>
<sequence length="207" mass="23010">MIIDLHFHTMQYSPCSHIDMEEGIKRAKAIGLDGICITDHDNNEGTKYAKEFGRKYDLIVISGVEILTYEGDILCFGIDKLPEKKLHAQELVDLINKCGGATISAHPFRNNGRGLGDKIKNLKGLSAIEIFNGNTSEENNLKASKLASELNIPFVGGSDAHKLQNIGKYATKFFRNVTNEKDLIMAIRRGDVVPVYYDGDNNGFNEF</sequence>
<dbReference type="RefSeq" id="WP_079489823.1">
    <property type="nucleotide sequence ID" value="NZ_FUZT01000002.1"/>
</dbReference>
<dbReference type="Pfam" id="PF02811">
    <property type="entry name" value="PHP"/>
    <property type="match status" value="1"/>
</dbReference>
<dbReference type="InterPro" id="IPR003141">
    <property type="entry name" value="Pol/His_phosphatase_N"/>
</dbReference>
<evidence type="ECO:0000259" key="1">
    <source>
        <dbReference type="SMART" id="SM00481"/>
    </source>
</evidence>
<reference evidence="2 3" key="1">
    <citation type="submission" date="2017-02" db="EMBL/GenBank/DDBJ databases">
        <authorList>
            <person name="Peterson S.W."/>
        </authorList>
    </citation>
    <scope>NUCLEOTIDE SEQUENCE [LARGE SCALE GENOMIC DNA]</scope>
    <source>
        <strain evidence="2 3">M1</strain>
    </source>
</reference>
<proteinExistence type="predicted"/>
<dbReference type="InterPro" id="IPR052018">
    <property type="entry name" value="PHP_domain"/>
</dbReference>
<dbReference type="SMART" id="SM00481">
    <property type="entry name" value="POLIIIAc"/>
    <property type="match status" value="1"/>
</dbReference>
<dbReference type="InterPro" id="IPR016195">
    <property type="entry name" value="Pol/histidinol_Pase-like"/>
</dbReference>
<keyword evidence="3" id="KW-1185">Reference proteome</keyword>
<evidence type="ECO:0000313" key="2">
    <source>
        <dbReference type="EMBL" id="SKC47700.1"/>
    </source>
</evidence>
<dbReference type="PANTHER" id="PTHR42924:SF3">
    <property type="entry name" value="POLYMERASE_HISTIDINOL PHOSPHATASE N-TERMINAL DOMAIN-CONTAINING PROTEIN"/>
    <property type="match status" value="1"/>
</dbReference>
<dbReference type="GO" id="GO:0035312">
    <property type="term" value="F:5'-3' DNA exonuclease activity"/>
    <property type="evidence" value="ECO:0007669"/>
    <property type="project" value="TreeGrafter"/>
</dbReference>
<dbReference type="GO" id="GO:0004534">
    <property type="term" value="F:5'-3' RNA exonuclease activity"/>
    <property type="evidence" value="ECO:0007669"/>
    <property type="project" value="TreeGrafter"/>
</dbReference>
<dbReference type="AlphaFoldDB" id="A0A1T5J8C6"/>
<name>A0A1T5J8C6_9FIRM</name>
<dbReference type="InterPro" id="IPR004013">
    <property type="entry name" value="PHP_dom"/>
</dbReference>
<dbReference type="STRING" id="36842.SAMN02194393_01001"/>
<dbReference type="Gene3D" id="3.20.20.140">
    <property type="entry name" value="Metal-dependent hydrolases"/>
    <property type="match status" value="1"/>
</dbReference>
<dbReference type="SUPFAM" id="SSF89550">
    <property type="entry name" value="PHP domain-like"/>
    <property type="match status" value="1"/>
</dbReference>
<dbReference type="Pfam" id="PF13263">
    <property type="entry name" value="PHP_C"/>
    <property type="match status" value="1"/>
</dbReference>
<dbReference type="Proteomes" id="UP000190285">
    <property type="component" value="Unassembled WGS sequence"/>
</dbReference>
<organism evidence="2 3">
    <name type="scientific">Maledivibacter halophilus</name>
    <dbReference type="NCBI Taxonomy" id="36842"/>
    <lineage>
        <taxon>Bacteria</taxon>
        <taxon>Bacillati</taxon>
        <taxon>Bacillota</taxon>
        <taxon>Clostridia</taxon>
        <taxon>Peptostreptococcales</taxon>
        <taxon>Caminicellaceae</taxon>
        <taxon>Maledivibacter</taxon>
    </lineage>
</organism>
<dbReference type="OrthoDB" id="9775360at2"/>
<protein>
    <recommendedName>
        <fullName evidence="1">Polymerase/histidinol phosphatase N-terminal domain-containing protein</fullName>
    </recommendedName>
</protein>
<feature type="domain" description="Polymerase/histidinol phosphatase N-terminal" evidence="1">
    <location>
        <begin position="3"/>
        <end position="70"/>
    </location>
</feature>
<evidence type="ECO:0000313" key="3">
    <source>
        <dbReference type="Proteomes" id="UP000190285"/>
    </source>
</evidence>
<gene>
    <name evidence="2" type="ORF">SAMN02194393_01001</name>
</gene>
<dbReference type="PANTHER" id="PTHR42924">
    <property type="entry name" value="EXONUCLEASE"/>
    <property type="match status" value="1"/>
</dbReference>